<comment type="caution">
    <text evidence="2">The sequence shown here is derived from an EMBL/GenBank/DDBJ whole genome shotgun (WGS) entry which is preliminary data.</text>
</comment>
<evidence type="ECO:0000313" key="3">
    <source>
        <dbReference type="Proteomes" id="UP001477672"/>
    </source>
</evidence>
<feature type="transmembrane region" description="Helical" evidence="1">
    <location>
        <begin position="151"/>
        <end position="171"/>
    </location>
</feature>
<organism evidence="2 3">
    <name type="scientific">Ruthenibacterium intestinale</name>
    <dbReference type="NCBI Taxonomy" id="3133163"/>
    <lineage>
        <taxon>Bacteria</taxon>
        <taxon>Bacillati</taxon>
        <taxon>Bacillota</taxon>
        <taxon>Clostridia</taxon>
        <taxon>Eubacteriales</taxon>
        <taxon>Oscillospiraceae</taxon>
        <taxon>Ruthenibacterium</taxon>
    </lineage>
</organism>
<gene>
    <name evidence="2" type="ORF">WMO24_07675</name>
</gene>
<evidence type="ECO:0008006" key="4">
    <source>
        <dbReference type="Google" id="ProtNLM"/>
    </source>
</evidence>
<keyword evidence="1" id="KW-0812">Transmembrane</keyword>
<feature type="transmembrane region" description="Helical" evidence="1">
    <location>
        <begin position="410"/>
        <end position="430"/>
    </location>
</feature>
<feature type="transmembrane region" description="Helical" evidence="1">
    <location>
        <begin position="201"/>
        <end position="221"/>
    </location>
</feature>
<feature type="transmembrane region" description="Helical" evidence="1">
    <location>
        <begin position="230"/>
        <end position="249"/>
    </location>
</feature>
<keyword evidence="1" id="KW-0472">Membrane</keyword>
<feature type="transmembrane region" description="Helical" evidence="1">
    <location>
        <begin position="451"/>
        <end position="473"/>
    </location>
</feature>
<protein>
    <recommendedName>
        <fullName evidence="4">DUF2029 domain-containing protein</fullName>
    </recommendedName>
</protein>
<dbReference type="Proteomes" id="UP001477672">
    <property type="component" value="Unassembled WGS sequence"/>
</dbReference>
<accession>A0ABV1GEY3</accession>
<dbReference type="RefSeq" id="WP_349215792.1">
    <property type="nucleotide sequence ID" value="NZ_JBBMFA010000085.1"/>
</dbReference>
<keyword evidence="1" id="KW-1133">Transmembrane helix</keyword>
<proteinExistence type="predicted"/>
<name>A0ABV1GEY3_9FIRM</name>
<reference evidence="2 3" key="1">
    <citation type="submission" date="2024-03" db="EMBL/GenBank/DDBJ databases">
        <title>Human intestinal bacterial collection.</title>
        <authorList>
            <person name="Pauvert C."/>
            <person name="Hitch T.C.A."/>
            <person name="Clavel T."/>
        </authorList>
    </citation>
    <scope>NUCLEOTIDE SEQUENCE [LARGE SCALE GENOMIC DNA]</scope>
    <source>
        <strain evidence="2 3">CLA-JM-H11</strain>
    </source>
</reference>
<dbReference type="EMBL" id="JBBMFA010000085">
    <property type="protein sequence ID" value="MEQ2520306.1"/>
    <property type="molecule type" value="Genomic_DNA"/>
</dbReference>
<feature type="transmembrane region" description="Helical" evidence="1">
    <location>
        <begin position="118"/>
        <end position="139"/>
    </location>
</feature>
<feature type="transmembrane region" description="Helical" evidence="1">
    <location>
        <begin position="349"/>
        <end position="368"/>
    </location>
</feature>
<sequence>MHSFDIRKRLSLFWKADAPARWEILLGGAVVVFCYLFFNHPDIVETANHSWLFLDHVFSGRMLEFYDNVLAHQNDFYYVNGAHYNVFLYLAFGVWLLPVYGIYHLFSLNAAAGAANTFLLYWAKLLACLTALGCAWMVRRLALRLEVPAGRAGYASLAFLLSPLTLVGVFCMGQYDSLCLFFLLWALCLYFDGRLPAFTVLIGVAMACKFFALLVFLPLLLLREKRISRLLGYGVLSLWLTVPTGLLYAGRDGDMGFFNELMIERLFTDTVPGAHGDVPLFFLGYALVLVFSFFWRAPDTARLRRMAVYLCMAVFGLLFSCVLWHPQWLVLLVPFAILSVSTAQNRTPWYAMNAICCAGALLLCYQTFPGQLEVGMMDYGLVHLALGLNASGIPHQNLTFYFGLLPYVNQLAPVLFAAPIAAAAIFLYPCAGGTFGDRLTHGGHFAPSARAGLWTGACVFAALLVAPVAFQWAKCFL</sequence>
<feature type="transmembrane region" description="Helical" evidence="1">
    <location>
        <begin position="278"/>
        <end position="295"/>
    </location>
</feature>
<evidence type="ECO:0000313" key="2">
    <source>
        <dbReference type="EMBL" id="MEQ2520306.1"/>
    </source>
</evidence>
<evidence type="ECO:0000256" key="1">
    <source>
        <dbReference type="SAM" id="Phobius"/>
    </source>
</evidence>
<keyword evidence="3" id="KW-1185">Reference proteome</keyword>
<feature type="transmembrane region" description="Helical" evidence="1">
    <location>
        <begin position="20"/>
        <end position="38"/>
    </location>
</feature>
<feature type="transmembrane region" description="Helical" evidence="1">
    <location>
        <begin position="86"/>
        <end position="106"/>
    </location>
</feature>
<feature type="transmembrane region" description="Helical" evidence="1">
    <location>
        <begin position="307"/>
        <end position="329"/>
    </location>
</feature>